<dbReference type="PROSITE" id="PS01023">
    <property type="entry name" value="PTR2_2"/>
    <property type="match status" value="1"/>
</dbReference>
<feature type="transmembrane region" description="Helical" evidence="9">
    <location>
        <begin position="267"/>
        <end position="286"/>
    </location>
</feature>
<dbReference type="PANTHER" id="PTHR23517:SF15">
    <property type="entry name" value="PROTON-DEPENDENT OLIGOPEPTIDE FAMILY TRANSPORT PROTEIN"/>
    <property type="match status" value="1"/>
</dbReference>
<feature type="transmembrane region" description="Helical" evidence="9">
    <location>
        <begin position="307"/>
        <end position="326"/>
    </location>
</feature>
<dbReference type="SUPFAM" id="SSF103473">
    <property type="entry name" value="MFS general substrate transporter"/>
    <property type="match status" value="1"/>
</dbReference>
<feature type="transmembrane region" description="Helical" evidence="9">
    <location>
        <begin position="58"/>
        <end position="78"/>
    </location>
</feature>
<feature type="transmembrane region" description="Helical" evidence="9">
    <location>
        <begin position="148"/>
        <end position="168"/>
    </location>
</feature>
<dbReference type="NCBIfam" id="TIGR00924">
    <property type="entry name" value="yjdL_sub1_fam"/>
    <property type="match status" value="1"/>
</dbReference>
<dbReference type="InterPro" id="IPR036259">
    <property type="entry name" value="MFS_trans_sf"/>
</dbReference>
<evidence type="ECO:0000256" key="1">
    <source>
        <dbReference type="ARBA" id="ARBA00004651"/>
    </source>
</evidence>
<evidence type="ECO:0000256" key="9">
    <source>
        <dbReference type="SAM" id="Phobius"/>
    </source>
</evidence>
<dbReference type="PROSITE" id="PS50850">
    <property type="entry name" value="MFS"/>
    <property type="match status" value="1"/>
</dbReference>
<organism evidence="11 12">
    <name type="scientific">Sphingosinicella rhizophila</name>
    <dbReference type="NCBI Taxonomy" id="3050082"/>
    <lineage>
        <taxon>Bacteria</taxon>
        <taxon>Pseudomonadati</taxon>
        <taxon>Pseudomonadota</taxon>
        <taxon>Alphaproteobacteria</taxon>
        <taxon>Sphingomonadales</taxon>
        <taxon>Sphingosinicellaceae</taxon>
        <taxon>Sphingosinicella</taxon>
    </lineage>
</organism>
<sequence length="438" mass="47563">MSAAGMGEAAEKTWFGQPRGLTILFLTNMWEQFSYFGMRALLVYYMTKQLLIEQTHSSYIYGAYTSFAYFTPIIGGAISDRWLGKKKAVIIGASVMAAGHFMMAFESLFYFALATIAIGNGLFLPSLPSQINDLYGPRDPRRGWAYNVYYVGINIGAFLAPLICGTLGEVYGWHYGFGAAGIGMVGGLIIYLVGGRYLPPEQPRGKAAPVAIDGGSAVNYRSTYAVLLAIGLSVVVFRGAYEQIGNTIALWADTGINRMVGDFEIRMTWFIALNPLLVMVMTPFLLAHWRRKAEAGRERSPMQKMAIGALIIGSAYGLLAIVSAVATAQASWIWLVLFFFILTFGELYILPTGLGLFARLAPPRAGATTVGSWFLVTGAGSLFAGFVGSFWSSTSRPVYFACLFILTVIAAGLLLALDRSTRKVEATRAAELDAAHES</sequence>
<keyword evidence="4 8" id="KW-0812">Transmembrane</keyword>
<dbReference type="InterPro" id="IPR020846">
    <property type="entry name" value="MFS_dom"/>
</dbReference>
<dbReference type="InterPro" id="IPR050171">
    <property type="entry name" value="MFS_Transporters"/>
</dbReference>
<dbReference type="InterPro" id="IPR000109">
    <property type="entry name" value="POT_fam"/>
</dbReference>
<dbReference type="InterPro" id="IPR005279">
    <property type="entry name" value="Dipep/tripep_permease"/>
</dbReference>
<protein>
    <submittedName>
        <fullName evidence="11">Peptide MFS transporter</fullName>
    </submittedName>
</protein>
<keyword evidence="6 9" id="KW-1133">Transmembrane helix</keyword>
<evidence type="ECO:0000256" key="4">
    <source>
        <dbReference type="ARBA" id="ARBA00022692"/>
    </source>
</evidence>
<keyword evidence="5" id="KW-0571">Peptide transport</keyword>
<evidence type="ECO:0000313" key="12">
    <source>
        <dbReference type="Proteomes" id="UP001259572"/>
    </source>
</evidence>
<dbReference type="CDD" id="cd17346">
    <property type="entry name" value="MFS_DtpA_like"/>
    <property type="match status" value="1"/>
</dbReference>
<keyword evidence="3" id="KW-1003">Cell membrane</keyword>
<accession>A0ABU3Q642</accession>
<feature type="transmembrane region" description="Helical" evidence="9">
    <location>
        <begin position="109"/>
        <end position="127"/>
    </location>
</feature>
<evidence type="ECO:0000256" key="2">
    <source>
        <dbReference type="ARBA" id="ARBA00022448"/>
    </source>
</evidence>
<evidence type="ECO:0000256" key="6">
    <source>
        <dbReference type="ARBA" id="ARBA00022989"/>
    </source>
</evidence>
<feature type="transmembrane region" description="Helical" evidence="9">
    <location>
        <begin position="174"/>
        <end position="194"/>
    </location>
</feature>
<comment type="similarity">
    <text evidence="8">Belongs to the major facilitator superfamily. Proton-dependent oligopeptide transporter (POT/PTR) (TC 2.A.17) family.</text>
</comment>
<evidence type="ECO:0000256" key="8">
    <source>
        <dbReference type="RuleBase" id="RU003755"/>
    </source>
</evidence>
<proteinExistence type="inferred from homology"/>
<evidence type="ECO:0000256" key="5">
    <source>
        <dbReference type="ARBA" id="ARBA00022856"/>
    </source>
</evidence>
<feature type="transmembrane region" description="Helical" evidence="9">
    <location>
        <begin position="332"/>
        <end position="358"/>
    </location>
</feature>
<keyword evidence="12" id="KW-1185">Reference proteome</keyword>
<evidence type="ECO:0000256" key="3">
    <source>
        <dbReference type="ARBA" id="ARBA00022475"/>
    </source>
</evidence>
<keyword evidence="5" id="KW-0653">Protein transport</keyword>
<evidence type="ECO:0000259" key="10">
    <source>
        <dbReference type="PROSITE" id="PS50850"/>
    </source>
</evidence>
<keyword evidence="2 8" id="KW-0813">Transport</keyword>
<gene>
    <name evidence="11" type="ORF">RQX22_07950</name>
</gene>
<feature type="transmembrane region" description="Helical" evidence="9">
    <location>
        <begin position="224"/>
        <end position="241"/>
    </location>
</feature>
<dbReference type="Proteomes" id="UP001259572">
    <property type="component" value="Unassembled WGS sequence"/>
</dbReference>
<dbReference type="EMBL" id="JAVUPU010000003">
    <property type="protein sequence ID" value="MDT9598878.1"/>
    <property type="molecule type" value="Genomic_DNA"/>
</dbReference>
<feature type="transmembrane region" description="Helical" evidence="9">
    <location>
        <begin position="398"/>
        <end position="417"/>
    </location>
</feature>
<feature type="transmembrane region" description="Helical" evidence="9">
    <location>
        <begin position="21"/>
        <end position="46"/>
    </location>
</feature>
<dbReference type="Gene3D" id="1.20.1250.20">
    <property type="entry name" value="MFS general substrate transporter like domains"/>
    <property type="match status" value="2"/>
</dbReference>
<reference evidence="11 12" key="1">
    <citation type="submission" date="2023-05" db="EMBL/GenBank/DDBJ databases">
        <authorList>
            <person name="Guo Y."/>
        </authorList>
    </citation>
    <scope>NUCLEOTIDE SEQUENCE [LARGE SCALE GENOMIC DNA]</scope>
    <source>
        <strain evidence="11 12">GR2756</strain>
    </source>
</reference>
<dbReference type="RefSeq" id="WP_315725308.1">
    <property type="nucleotide sequence ID" value="NZ_JAVUPU010000003.1"/>
</dbReference>
<feature type="domain" description="Major facilitator superfamily (MFS) profile" evidence="10">
    <location>
        <begin position="20"/>
        <end position="422"/>
    </location>
</feature>
<dbReference type="PANTHER" id="PTHR23517">
    <property type="entry name" value="RESISTANCE PROTEIN MDTM, PUTATIVE-RELATED-RELATED"/>
    <property type="match status" value="1"/>
</dbReference>
<dbReference type="PROSITE" id="PS01022">
    <property type="entry name" value="PTR2_1"/>
    <property type="match status" value="1"/>
</dbReference>
<keyword evidence="7 9" id="KW-0472">Membrane</keyword>
<feature type="transmembrane region" description="Helical" evidence="9">
    <location>
        <begin position="370"/>
        <end position="392"/>
    </location>
</feature>
<comment type="caution">
    <text evidence="11">The sequence shown here is derived from an EMBL/GenBank/DDBJ whole genome shotgun (WGS) entry which is preliminary data.</text>
</comment>
<dbReference type="Pfam" id="PF00854">
    <property type="entry name" value="PTR2"/>
    <property type="match status" value="2"/>
</dbReference>
<evidence type="ECO:0000313" key="11">
    <source>
        <dbReference type="EMBL" id="MDT9598878.1"/>
    </source>
</evidence>
<comment type="subcellular location">
    <subcellularLocation>
        <location evidence="1">Cell membrane</location>
        <topology evidence="1">Multi-pass membrane protein</topology>
    </subcellularLocation>
    <subcellularLocation>
        <location evidence="8">Membrane</location>
        <topology evidence="8">Multi-pass membrane protein</topology>
    </subcellularLocation>
</comment>
<evidence type="ECO:0000256" key="7">
    <source>
        <dbReference type="ARBA" id="ARBA00023136"/>
    </source>
</evidence>
<dbReference type="InterPro" id="IPR018456">
    <property type="entry name" value="PTR2_symporter_CS"/>
</dbReference>
<name>A0ABU3Q642_9SPHN</name>